<sequence>WRRLAKKLARKIEYIEIANEPDFQDVFAESMRF</sequence>
<reference evidence="1" key="1">
    <citation type="journal article" date="2015" name="Nature">
        <title>Complex archaea that bridge the gap between prokaryotes and eukaryotes.</title>
        <authorList>
            <person name="Spang A."/>
            <person name="Saw J.H."/>
            <person name="Jorgensen S.L."/>
            <person name="Zaremba-Niedzwiedzka K."/>
            <person name="Martijn J."/>
            <person name="Lind A.E."/>
            <person name="van Eijk R."/>
            <person name="Schleper C."/>
            <person name="Guy L."/>
            <person name="Ettema T.J."/>
        </authorList>
    </citation>
    <scope>NUCLEOTIDE SEQUENCE</scope>
</reference>
<dbReference type="EMBL" id="LAZR01061273">
    <property type="protein sequence ID" value="KKK63909.1"/>
    <property type="molecule type" value="Genomic_DNA"/>
</dbReference>
<organism evidence="1">
    <name type="scientific">marine sediment metagenome</name>
    <dbReference type="NCBI Taxonomy" id="412755"/>
    <lineage>
        <taxon>unclassified sequences</taxon>
        <taxon>metagenomes</taxon>
        <taxon>ecological metagenomes</taxon>
    </lineage>
</organism>
<protein>
    <submittedName>
        <fullName evidence="1">Uncharacterized protein</fullName>
    </submittedName>
</protein>
<feature type="non-terminal residue" evidence="1">
    <location>
        <position position="1"/>
    </location>
</feature>
<dbReference type="AlphaFoldDB" id="A0A0F8ZBS7"/>
<accession>A0A0F8ZBS7</accession>
<comment type="caution">
    <text evidence="1">The sequence shown here is derived from an EMBL/GenBank/DDBJ whole genome shotgun (WGS) entry which is preliminary data.</text>
</comment>
<evidence type="ECO:0000313" key="1">
    <source>
        <dbReference type="EMBL" id="KKK63909.1"/>
    </source>
</evidence>
<name>A0A0F8ZBS7_9ZZZZ</name>
<proteinExistence type="predicted"/>
<gene>
    <name evidence="1" type="ORF">LCGC14_2989560</name>
</gene>